<keyword evidence="2" id="KW-0732">Signal</keyword>
<feature type="chain" id="PRO_5013120881" evidence="2">
    <location>
        <begin position="20"/>
        <end position="455"/>
    </location>
</feature>
<feature type="signal peptide" evidence="2">
    <location>
        <begin position="1"/>
        <end position="19"/>
    </location>
</feature>
<evidence type="ECO:0000313" key="3">
    <source>
        <dbReference type="EMBL" id="OWR45010.1"/>
    </source>
</evidence>
<dbReference type="InParanoid" id="A0A212EU37"/>
<dbReference type="KEGG" id="dpl:KGM_215509"/>
<protein>
    <submittedName>
        <fullName evidence="3">Gag protein</fullName>
    </submittedName>
</protein>
<name>A0A212EU37_DANPL</name>
<feature type="compositionally biased region" description="Basic and acidic residues" evidence="1">
    <location>
        <begin position="99"/>
        <end position="108"/>
    </location>
</feature>
<evidence type="ECO:0000256" key="1">
    <source>
        <dbReference type="SAM" id="MobiDB-lite"/>
    </source>
</evidence>
<evidence type="ECO:0000256" key="2">
    <source>
        <dbReference type="SAM" id="SignalP"/>
    </source>
</evidence>
<dbReference type="Proteomes" id="UP000007151">
    <property type="component" value="Unassembled WGS sequence"/>
</dbReference>
<proteinExistence type="predicted"/>
<comment type="caution">
    <text evidence="3">The sequence shown here is derived from an EMBL/GenBank/DDBJ whole genome shotgun (WGS) entry which is preliminary data.</text>
</comment>
<dbReference type="EMBL" id="AGBW02012464">
    <property type="protein sequence ID" value="OWR45010.1"/>
    <property type="molecule type" value="Genomic_DNA"/>
</dbReference>
<feature type="region of interest" description="Disordered" evidence="1">
    <location>
        <begin position="94"/>
        <end position="190"/>
    </location>
</feature>
<evidence type="ECO:0000313" key="4">
    <source>
        <dbReference type="Proteomes" id="UP000007151"/>
    </source>
</evidence>
<organism evidence="3 4">
    <name type="scientific">Danaus plexippus plexippus</name>
    <dbReference type="NCBI Taxonomy" id="278856"/>
    <lineage>
        <taxon>Eukaryota</taxon>
        <taxon>Metazoa</taxon>
        <taxon>Ecdysozoa</taxon>
        <taxon>Arthropoda</taxon>
        <taxon>Hexapoda</taxon>
        <taxon>Insecta</taxon>
        <taxon>Pterygota</taxon>
        <taxon>Neoptera</taxon>
        <taxon>Endopterygota</taxon>
        <taxon>Lepidoptera</taxon>
        <taxon>Glossata</taxon>
        <taxon>Ditrysia</taxon>
        <taxon>Papilionoidea</taxon>
        <taxon>Nymphalidae</taxon>
        <taxon>Danainae</taxon>
        <taxon>Danaini</taxon>
        <taxon>Danaina</taxon>
        <taxon>Danaus</taxon>
        <taxon>Danaus</taxon>
    </lineage>
</organism>
<dbReference type="STRING" id="278856.A0A212EU37"/>
<feature type="region of interest" description="Disordered" evidence="1">
    <location>
        <begin position="433"/>
        <end position="455"/>
    </location>
</feature>
<keyword evidence="4" id="KW-1185">Reference proteome</keyword>
<accession>A0A212EU37</accession>
<sequence length="455" mass="49093">MTPFCFSLFMLIKIMRAFAERGNQRKSLSAGVEDTAEETQVSKPSEGITRTELASIMDRFQRELSEQFGRILSARLEGLEVDGRLLPAVSHRPALASETQKRSHKQVDKPTTLAPPANMPKEARAKKGAKTKAVATDSGRAAEQAAGPSQQEPPVVLEGWTTVVKRTKSKKSAPAPAAPKAPKKKPSLPKQPKTLAVVVTLKPEAVAEGITYKDAIAKAKQSVNLEELGIGSTKFRTGITGARIIELPKEVSAAQADSLASRIGQALGDAAKVTRPRKIANVRISGLDDSVTPEEIRKALAEKTGVSPDDFKVGLITHGYTGIGSTITACPIETVPKLAEAGRLCVGWSAASIRVLEQRPMRCHRCYGIGHPQQLCPSNKDRSGLCFRSLAAGEEGHAYIYLKTVQPHFAARCAKTGAWHRVTEWGEPTVTPLRSKAAPYNGDQPSTLRPRRLPL</sequence>
<reference evidence="3 4" key="1">
    <citation type="journal article" date="2011" name="Cell">
        <title>The monarch butterfly genome yields insights into long-distance migration.</title>
        <authorList>
            <person name="Zhan S."/>
            <person name="Merlin C."/>
            <person name="Boore J.L."/>
            <person name="Reppert S.M."/>
        </authorList>
    </citation>
    <scope>NUCLEOTIDE SEQUENCE [LARGE SCALE GENOMIC DNA]</scope>
    <source>
        <strain evidence="3">F-2</strain>
    </source>
</reference>
<dbReference type="eggNOG" id="ENOG502RU6T">
    <property type="taxonomic scope" value="Eukaryota"/>
</dbReference>
<dbReference type="AlphaFoldDB" id="A0A212EU37"/>
<gene>
    <name evidence="3" type="ORF">KGM_215509</name>
</gene>